<dbReference type="EMBL" id="CP043506">
    <property type="protein sequence ID" value="QEO17790.1"/>
    <property type="molecule type" value="Genomic_DNA"/>
</dbReference>
<dbReference type="AlphaFoldDB" id="A0A5C1YRR1"/>
<sequence>MNAFHKTRQVQSLPQESWREAVRERWRATLLHVWERHGDLPHPSLQSVRKQAMQHALPRRRSVRLDNTTAL</sequence>
<proteinExistence type="predicted"/>
<protein>
    <submittedName>
        <fullName evidence="1">Uncharacterized protein</fullName>
    </submittedName>
</protein>
<keyword evidence="2" id="KW-1185">Reference proteome</keyword>
<gene>
    <name evidence="1" type="ORF">FLP30_08660</name>
</gene>
<reference evidence="1 2" key="1">
    <citation type="submission" date="2019-09" db="EMBL/GenBank/DDBJ databases">
        <title>Genome sequencing of strain KACC 21233.</title>
        <authorList>
            <person name="Heo J."/>
            <person name="Kim S.-J."/>
            <person name="Kim J.-S."/>
            <person name="Hong S.-B."/>
            <person name="Kwon S.-W."/>
        </authorList>
    </citation>
    <scope>NUCLEOTIDE SEQUENCE [LARGE SCALE GENOMIC DNA]</scope>
    <source>
        <strain evidence="1 2">KACC 21233</strain>
    </source>
</reference>
<organism evidence="1 2">
    <name type="scientific">Acetobacter vaccinii</name>
    <dbReference type="NCBI Taxonomy" id="2592655"/>
    <lineage>
        <taxon>Bacteria</taxon>
        <taxon>Pseudomonadati</taxon>
        <taxon>Pseudomonadota</taxon>
        <taxon>Alphaproteobacteria</taxon>
        <taxon>Acetobacterales</taxon>
        <taxon>Acetobacteraceae</taxon>
        <taxon>Acetobacter</taxon>
    </lineage>
</organism>
<evidence type="ECO:0000313" key="2">
    <source>
        <dbReference type="Proteomes" id="UP000324536"/>
    </source>
</evidence>
<accession>A0A5C1YRR1</accession>
<name>A0A5C1YRR1_9PROT</name>
<dbReference type="OrthoDB" id="7220126at2"/>
<dbReference type="KEGG" id="acek:FLP30_08660"/>
<evidence type="ECO:0000313" key="1">
    <source>
        <dbReference type="EMBL" id="QEO17790.1"/>
    </source>
</evidence>
<dbReference type="RefSeq" id="WP_149279466.1">
    <property type="nucleotide sequence ID" value="NZ_CP043506.1"/>
</dbReference>
<dbReference type="Proteomes" id="UP000324536">
    <property type="component" value="Chromosome"/>
</dbReference>